<evidence type="ECO:0000256" key="2">
    <source>
        <dbReference type="SAM" id="SignalP"/>
    </source>
</evidence>
<gene>
    <name evidence="3" type="ORF">ACFPOC_07570</name>
</gene>
<name>A0ABW0SBQ0_9RHOB</name>
<evidence type="ECO:0000256" key="1">
    <source>
        <dbReference type="SAM" id="MobiDB-lite"/>
    </source>
</evidence>
<feature type="region of interest" description="Disordered" evidence="1">
    <location>
        <begin position="31"/>
        <end position="67"/>
    </location>
</feature>
<comment type="caution">
    <text evidence="3">The sequence shown here is derived from an EMBL/GenBank/DDBJ whole genome shotgun (WGS) entry which is preliminary data.</text>
</comment>
<reference evidence="4" key="1">
    <citation type="journal article" date="2019" name="Int. J. Syst. Evol. Microbiol.">
        <title>The Global Catalogue of Microorganisms (GCM) 10K type strain sequencing project: providing services to taxonomists for standard genome sequencing and annotation.</title>
        <authorList>
            <consortium name="The Broad Institute Genomics Platform"/>
            <consortium name="The Broad Institute Genome Sequencing Center for Infectious Disease"/>
            <person name="Wu L."/>
            <person name="Ma J."/>
        </authorList>
    </citation>
    <scope>NUCLEOTIDE SEQUENCE [LARGE SCALE GENOMIC DNA]</scope>
    <source>
        <strain evidence="4">KACC 11588</strain>
    </source>
</reference>
<evidence type="ECO:0000313" key="4">
    <source>
        <dbReference type="Proteomes" id="UP001596056"/>
    </source>
</evidence>
<accession>A0ABW0SBQ0</accession>
<proteinExistence type="predicted"/>
<protein>
    <submittedName>
        <fullName evidence="3">Uncharacterized protein</fullName>
    </submittedName>
</protein>
<keyword evidence="4" id="KW-1185">Reference proteome</keyword>
<sequence length="67" mass="6568">MPRFVSGFLSGVALGLLALAALSPALPRPVAGLAADRPAPEEPPTAARTTPPGPSMARIPPGGALGD</sequence>
<feature type="chain" id="PRO_5046046221" evidence="2">
    <location>
        <begin position="21"/>
        <end position="67"/>
    </location>
</feature>
<evidence type="ECO:0000313" key="3">
    <source>
        <dbReference type="EMBL" id="MFC5566279.1"/>
    </source>
</evidence>
<dbReference type="Proteomes" id="UP001596056">
    <property type="component" value="Unassembled WGS sequence"/>
</dbReference>
<dbReference type="RefSeq" id="WP_209839281.1">
    <property type="nucleotide sequence ID" value="NZ_JAGGJP010000004.1"/>
</dbReference>
<dbReference type="EMBL" id="JBHSNA010000004">
    <property type="protein sequence ID" value="MFC5566279.1"/>
    <property type="molecule type" value="Genomic_DNA"/>
</dbReference>
<feature type="signal peptide" evidence="2">
    <location>
        <begin position="1"/>
        <end position="20"/>
    </location>
</feature>
<organism evidence="3 4">
    <name type="scientific">Rubellimicrobium aerolatum</name>
    <dbReference type="NCBI Taxonomy" id="490979"/>
    <lineage>
        <taxon>Bacteria</taxon>
        <taxon>Pseudomonadati</taxon>
        <taxon>Pseudomonadota</taxon>
        <taxon>Alphaproteobacteria</taxon>
        <taxon>Rhodobacterales</taxon>
        <taxon>Roseobacteraceae</taxon>
        <taxon>Rubellimicrobium</taxon>
    </lineage>
</organism>
<keyword evidence="2" id="KW-0732">Signal</keyword>